<dbReference type="EMBL" id="CM056742">
    <property type="protein sequence ID" value="KAJ8675203.1"/>
    <property type="molecule type" value="Genomic_DNA"/>
</dbReference>
<organism evidence="1 2">
    <name type="scientific">Eretmocerus hayati</name>
    <dbReference type="NCBI Taxonomy" id="131215"/>
    <lineage>
        <taxon>Eukaryota</taxon>
        <taxon>Metazoa</taxon>
        <taxon>Ecdysozoa</taxon>
        <taxon>Arthropoda</taxon>
        <taxon>Hexapoda</taxon>
        <taxon>Insecta</taxon>
        <taxon>Pterygota</taxon>
        <taxon>Neoptera</taxon>
        <taxon>Endopterygota</taxon>
        <taxon>Hymenoptera</taxon>
        <taxon>Apocrita</taxon>
        <taxon>Proctotrupomorpha</taxon>
        <taxon>Chalcidoidea</taxon>
        <taxon>Aphelinidae</taxon>
        <taxon>Aphelininae</taxon>
        <taxon>Eretmocerus</taxon>
    </lineage>
</organism>
<gene>
    <name evidence="1" type="ORF">QAD02_010989</name>
</gene>
<sequence>MNSRKLNSKVERLVQISRKIIAFVRYYSTSKEKSKKENTKAVSKKVTSTWEERGEKLRILKTAFTTVGKLRSECWARKIERERIARKFSATIFIGALAGYYDSSWLIPIIAHPANLLKFIKMQDSKYIQEVKQQLECLQDINSYISNGENILHQTVKRCGRVEVVKYLLKRGANVHSTTDSGKNVIILAVSSVNKNNYCSIMELVKFLIDKKVSVVASDGSGDCALHHLIKNCKSTKQIISLAELLIQSGARVNAINKCGESALYLAVGYRDLSLSKYLVSAGASLYCRRKQIKSALELTVEKCDLKMTELLMRICKRPKKLTNNQSSLLHIAIKSTRPGKERRDLIKTLLNGGADPNVCDSSSLTPLHRVLWEKDEDCAKILIDHGCIIDCEDGFKDTPLRIAVREQLRYSVELLLLKGADPNNVKNMHVYRNMYGSVASKESIMCDAIWRDDSSIVQLLWMHGVNRSSKEDVSFFLGLSARCNNIARVKFFLSKGADINFAIGLDPFNPLLAALCPSENVPENMVQFLIDNGADVLTGNPIDFARKYNRFDRGALCLIRHYALLTIGNPAICEDILRQFENSTGYTNYFFSCVFELSQMQCKDKIPLSNFTPYEVLIKKDDELVKCIQNQSVVNFIKSDEASTFYPRYSWNLRYRLAQGRERLNLINKSRVFFSIALPSSIPVEIVTLISEHLSNEDLMTLSKIHLKPREIPKKFTITLREARKRKYVV</sequence>
<keyword evidence="2" id="KW-1185">Reference proteome</keyword>
<evidence type="ECO:0000313" key="1">
    <source>
        <dbReference type="EMBL" id="KAJ8675203.1"/>
    </source>
</evidence>
<dbReference type="Proteomes" id="UP001239111">
    <property type="component" value="Chromosome 2"/>
</dbReference>
<comment type="caution">
    <text evidence="1">The sequence shown here is derived from an EMBL/GenBank/DDBJ whole genome shotgun (WGS) entry which is preliminary data.</text>
</comment>
<protein>
    <submittedName>
        <fullName evidence="1">Uncharacterized protein</fullName>
    </submittedName>
</protein>
<accession>A0ACC2NVI6</accession>
<evidence type="ECO:0000313" key="2">
    <source>
        <dbReference type="Proteomes" id="UP001239111"/>
    </source>
</evidence>
<proteinExistence type="predicted"/>
<reference evidence="1" key="1">
    <citation type="submission" date="2023-04" db="EMBL/GenBank/DDBJ databases">
        <title>A chromosome-level genome assembly of the parasitoid wasp Eretmocerus hayati.</title>
        <authorList>
            <person name="Zhong Y."/>
            <person name="Liu S."/>
            <person name="Liu Y."/>
        </authorList>
    </citation>
    <scope>NUCLEOTIDE SEQUENCE</scope>
    <source>
        <strain evidence="1">ZJU_SS_LIU_2023</strain>
    </source>
</reference>
<name>A0ACC2NVI6_9HYME</name>